<keyword evidence="3" id="KW-0813">Transport</keyword>
<organism evidence="6 7">
    <name type="scientific">Paradevosia tibetensis</name>
    <dbReference type="NCBI Taxonomy" id="1447062"/>
    <lineage>
        <taxon>Bacteria</taxon>
        <taxon>Pseudomonadati</taxon>
        <taxon>Pseudomonadota</taxon>
        <taxon>Alphaproteobacteria</taxon>
        <taxon>Hyphomicrobiales</taxon>
        <taxon>Devosiaceae</taxon>
        <taxon>Paradevosia</taxon>
    </lineage>
</organism>
<protein>
    <submittedName>
        <fullName evidence="6">ABC transporter ATP-binding protein</fullName>
    </submittedName>
</protein>
<dbReference type="GO" id="GO:0016887">
    <property type="term" value="F:ATP hydrolysis activity"/>
    <property type="evidence" value="ECO:0007669"/>
    <property type="project" value="InterPro"/>
</dbReference>
<reference evidence="6 7" key="1">
    <citation type="journal article" date="2015" name="Int. J. Syst. Evol. Microbiol.">
        <title>Youhaiella tibetensis gen. nov., sp. nov., isolated from subsurface sediment.</title>
        <authorList>
            <person name="Wang Y.X."/>
            <person name="Huang F.Q."/>
            <person name="Nogi Y."/>
            <person name="Pang S.J."/>
            <person name="Wang P.K."/>
            <person name="Lv J."/>
        </authorList>
    </citation>
    <scope>NUCLEOTIDE SEQUENCE [LARGE SCALE GENOMIC DNA]</scope>
    <source>
        <strain evidence="7">fig4</strain>
    </source>
</reference>
<dbReference type="Gene3D" id="3.40.50.300">
    <property type="entry name" value="P-loop containing nucleotide triphosphate hydrolases"/>
    <property type="match status" value="1"/>
</dbReference>
<evidence type="ECO:0000256" key="2">
    <source>
        <dbReference type="ARBA" id="ARBA00005417"/>
    </source>
</evidence>
<dbReference type="PROSITE" id="PS00211">
    <property type="entry name" value="ABC_TRANSPORTER_1"/>
    <property type="match status" value="1"/>
</dbReference>
<dbReference type="PANTHER" id="PTHR43776">
    <property type="entry name" value="TRANSPORT ATP-BINDING PROTEIN"/>
    <property type="match status" value="1"/>
</dbReference>
<dbReference type="InterPro" id="IPR003593">
    <property type="entry name" value="AAA+_ATPase"/>
</dbReference>
<dbReference type="SMART" id="SM00382">
    <property type="entry name" value="AAA"/>
    <property type="match status" value="1"/>
</dbReference>
<keyword evidence="7" id="KW-1185">Reference proteome</keyword>
<name>A0A5B9DK81_9HYPH</name>
<dbReference type="Pfam" id="PF00005">
    <property type="entry name" value="ABC_tran"/>
    <property type="match status" value="1"/>
</dbReference>
<dbReference type="EMBL" id="CP041690">
    <property type="protein sequence ID" value="QEE19272.1"/>
    <property type="molecule type" value="Genomic_DNA"/>
</dbReference>
<dbReference type="KEGG" id="yti:FNA67_03395"/>
<comment type="similarity">
    <text evidence="2">Belongs to the ABC transporter superfamily.</text>
</comment>
<dbReference type="RefSeq" id="WP_147655079.1">
    <property type="nucleotide sequence ID" value="NZ_BMFM01000001.1"/>
</dbReference>
<proteinExistence type="inferred from homology"/>
<dbReference type="PROSITE" id="PS50893">
    <property type="entry name" value="ABC_TRANSPORTER_2"/>
    <property type="match status" value="1"/>
</dbReference>
<keyword evidence="5 6" id="KW-0067">ATP-binding</keyword>
<dbReference type="Proteomes" id="UP000321062">
    <property type="component" value="Chromosome"/>
</dbReference>
<dbReference type="FunFam" id="3.40.50.300:FF:000016">
    <property type="entry name" value="Oligopeptide ABC transporter ATP-binding component"/>
    <property type="match status" value="1"/>
</dbReference>
<dbReference type="GO" id="GO:0005524">
    <property type="term" value="F:ATP binding"/>
    <property type="evidence" value="ECO:0007669"/>
    <property type="project" value="UniProtKB-KW"/>
</dbReference>
<evidence type="ECO:0000256" key="3">
    <source>
        <dbReference type="ARBA" id="ARBA00022448"/>
    </source>
</evidence>
<dbReference type="OrthoDB" id="9815712at2"/>
<dbReference type="InterPro" id="IPR027417">
    <property type="entry name" value="P-loop_NTPase"/>
</dbReference>
<dbReference type="AlphaFoldDB" id="A0A5B9DK81"/>
<evidence type="ECO:0000256" key="5">
    <source>
        <dbReference type="ARBA" id="ARBA00022840"/>
    </source>
</evidence>
<dbReference type="SUPFAM" id="SSF52540">
    <property type="entry name" value="P-loop containing nucleoside triphosphate hydrolases"/>
    <property type="match status" value="1"/>
</dbReference>
<dbReference type="InterPro" id="IPR003439">
    <property type="entry name" value="ABC_transporter-like_ATP-bd"/>
</dbReference>
<dbReference type="CDD" id="cd03257">
    <property type="entry name" value="ABC_NikE_OppD_transporters"/>
    <property type="match status" value="1"/>
</dbReference>
<keyword evidence="4" id="KW-0547">Nucleotide-binding</keyword>
<dbReference type="InterPro" id="IPR017871">
    <property type="entry name" value="ABC_transporter-like_CS"/>
</dbReference>
<sequence>MNEASSKPLVEIRGLTKHFSLPGEFLKPKPVLRAVDGVDLEIRRGETLGLVGESGCGKSTLARTLIRLYEPTSGEMLFEGEDIARLSERALMPFRRRMQMIFQDPYASLNGRMTVRDLIAEPLEIAKVGTAESRMRRVDELLERVGLTRDHGMRFPHEFSGGQRQRIGIARAIALNPELVVCDEPISALDVSIQAQVVNMLEDLQDELGLTYLFITHDLSMVRHISDRIGVMYLGKIVELAPNDALYARPSHPYTQALLASIPVADPEARGDAAPMTGEIPSPIDLPSGCRFRTRCPFATELCARQEPPLRELGEGHSAACHYAEDIRSGRTPRSA</sequence>
<evidence type="ECO:0000256" key="1">
    <source>
        <dbReference type="ARBA" id="ARBA00004417"/>
    </source>
</evidence>
<comment type="subcellular location">
    <subcellularLocation>
        <location evidence="1">Cell inner membrane</location>
        <topology evidence="1">Peripheral membrane protein</topology>
    </subcellularLocation>
</comment>
<dbReference type="InterPro" id="IPR050319">
    <property type="entry name" value="ABC_transp_ATP-bind"/>
</dbReference>
<dbReference type="GO" id="GO:0015833">
    <property type="term" value="P:peptide transport"/>
    <property type="evidence" value="ECO:0007669"/>
    <property type="project" value="InterPro"/>
</dbReference>
<evidence type="ECO:0000313" key="6">
    <source>
        <dbReference type="EMBL" id="QEE19272.1"/>
    </source>
</evidence>
<dbReference type="GO" id="GO:0005886">
    <property type="term" value="C:plasma membrane"/>
    <property type="evidence" value="ECO:0007669"/>
    <property type="project" value="UniProtKB-SubCell"/>
</dbReference>
<evidence type="ECO:0000313" key="7">
    <source>
        <dbReference type="Proteomes" id="UP000321062"/>
    </source>
</evidence>
<dbReference type="Pfam" id="PF08352">
    <property type="entry name" value="oligo_HPY"/>
    <property type="match status" value="1"/>
</dbReference>
<gene>
    <name evidence="6" type="ORF">FNA67_03395</name>
</gene>
<evidence type="ECO:0000256" key="4">
    <source>
        <dbReference type="ARBA" id="ARBA00022741"/>
    </source>
</evidence>
<dbReference type="PANTHER" id="PTHR43776:SF7">
    <property type="entry name" value="D,D-DIPEPTIDE TRANSPORT ATP-BINDING PROTEIN DDPF-RELATED"/>
    <property type="match status" value="1"/>
</dbReference>
<dbReference type="InterPro" id="IPR013563">
    <property type="entry name" value="Oligopep_ABC_C"/>
</dbReference>
<dbReference type="GO" id="GO:0055085">
    <property type="term" value="P:transmembrane transport"/>
    <property type="evidence" value="ECO:0007669"/>
    <property type="project" value="UniProtKB-ARBA"/>
</dbReference>
<accession>A0A5B9DK81</accession>
<dbReference type="NCBIfam" id="TIGR01727">
    <property type="entry name" value="oligo_HPY"/>
    <property type="match status" value="1"/>
</dbReference>